<name>A0A5B9P2L6_9BACT</name>
<dbReference type="GO" id="GO:0016787">
    <property type="term" value="F:hydrolase activity"/>
    <property type="evidence" value="ECO:0007669"/>
    <property type="project" value="InterPro"/>
</dbReference>
<feature type="domain" description="3-keto-alpha-glucoside-1,2-lyase/3-keto-2-hydroxy-glucal hydratase" evidence="2">
    <location>
        <begin position="137"/>
        <end position="328"/>
    </location>
</feature>
<dbReference type="Pfam" id="PF06439">
    <property type="entry name" value="3keto-disac_hyd"/>
    <property type="match status" value="1"/>
</dbReference>
<protein>
    <recommendedName>
        <fullName evidence="2">3-keto-alpha-glucoside-1,2-lyase/3-keto-2-hydroxy-glucal hydratase domain-containing protein</fullName>
    </recommendedName>
</protein>
<dbReference type="STRING" id="980251.GCA_001642875_02378"/>
<organism evidence="3 4">
    <name type="scientific">Mariniblastus fucicola</name>
    <dbReference type="NCBI Taxonomy" id="980251"/>
    <lineage>
        <taxon>Bacteria</taxon>
        <taxon>Pseudomonadati</taxon>
        <taxon>Planctomycetota</taxon>
        <taxon>Planctomycetia</taxon>
        <taxon>Pirellulales</taxon>
        <taxon>Pirellulaceae</taxon>
        <taxon>Mariniblastus</taxon>
    </lineage>
</organism>
<keyword evidence="1" id="KW-0732">Signal</keyword>
<evidence type="ECO:0000313" key="4">
    <source>
        <dbReference type="Proteomes" id="UP000322214"/>
    </source>
</evidence>
<proteinExistence type="predicted"/>
<feature type="signal peptide" evidence="1">
    <location>
        <begin position="1"/>
        <end position="24"/>
    </location>
</feature>
<feature type="chain" id="PRO_5023051599" description="3-keto-alpha-glucoside-1,2-lyase/3-keto-2-hydroxy-glucal hydratase domain-containing protein" evidence="1">
    <location>
        <begin position="25"/>
        <end position="331"/>
    </location>
</feature>
<dbReference type="KEGG" id="mff:MFFC18_04370"/>
<dbReference type="Proteomes" id="UP000322214">
    <property type="component" value="Chromosome"/>
</dbReference>
<evidence type="ECO:0000313" key="3">
    <source>
        <dbReference type="EMBL" id="QEG20588.1"/>
    </source>
</evidence>
<evidence type="ECO:0000256" key="1">
    <source>
        <dbReference type="SAM" id="SignalP"/>
    </source>
</evidence>
<dbReference type="AlphaFoldDB" id="A0A5B9P2L6"/>
<dbReference type="OrthoDB" id="9814708at2"/>
<dbReference type="Gene3D" id="2.60.120.560">
    <property type="entry name" value="Exo-inulinase, domain 1"/>
    <property type="match status" value="1"/>
</dbReference>
<sequence precursor="true">MMNQISKLMLSAMLIALFANASFAQEKASFAGQWDSVAVLPDGNESESVVTLSMDDGKLSGYLNGDNGKTEFETVTTDGDSIFIAFSIEVQGAMRDIEVEAELTDDGSLDGEWAVIIDDQEAATGEWSATRKVTTEILFDGKSLDNFRGYKKEEIGKGWKVEDGTVYFDGSGGGDIITKKEYGSFELTFDWKISEGGNSGVMYRVKKGDGAPYITGIEYQILDNDKHADGKRRITSAAALYALYPPGDEQPKKVGQWNTTKIVIKGDHVEHYLNGKKVVDVTIGSDEWKEKVAASKFATWDKFGKSKTGHIAFQDHGNPVWYRDIKIKALD</sequence>
<evidence type="ECO:0000259" key="2">
    <source>
        <dbReference type="Pfam" id="PF06439"/>
    </source>
</evidence>
<keyword evidence="4" id="KW-1185">Reference proteome</keyword>
<dbReference type="InterPro" id="IPR010496">
    <property type="entry name" value="AL/BT2_dom"/>
</dbReference>
<dbReference type="EMBL" id="CP042912">
    <property type="protein sequence ID" value="QEG20588.1"/>
    <property type="molecule type" value="Genomic_DNA"/>
</dbReference>
<accession>A0A5B9P2L6</accession>
<reference evidence="3 4" key="1">
    <citation type="submission" date="2019-08" db="EMBL/GenBank/DDBJ databases">
        <title>Deep-cultivation of Planctomycetes and their phenomic and genomic characterization uncovers novel biology.</title>
        <authorList>
            <person name="Wiegand S."/>
            <person name="Jogler M."/>
            <person name="Boedeker C."/>
            <person name="Pinto D."/>
            <person name="Vollmers J."/>
            <person name="Rivas-Marin E."/>
            <person name="Kohn T."/>
            <person name="Peeters S.H."/>
            <person name="Heuer A."/>
            <person name="Rast P."/>
            <person name="Oberbeckmann S."/>
            <person name="Bunk B."/>
            <person name="Jeske O."/>
            <person name="Meyerdierks A."/>
            <person name="Storesund J.E."/>
            <person name="Kallscheuer N."/>
            <person name="Luecker S."/>
            <person name="Lage O.M."/>
            <person name="Pohl T."/>
            <person name="Merkel B.J."/>
            <person name="Hornburger P."/>
            <person name="Mueller R.-W."/>
            <person name="Bruemmer F."/>
            <person name="Labrenz M."/>
            <person name="Spormann A.M."/>
            <person name="Op den Camp H."/>
            <person name="Overmann J."/>
            <person name="Amann R."/>
            <person name="Jetten M.S.M."/>
            <person name="Mascher T."/>
            <person name="Medema M.H."/>
            <person name="Devos D.P."/>
            <person name="Kaster A.-K."/>
            <person name="Ovreas L."/>
            <person name="Rohde M."/>
            <person name="Galperin M.Y."/>
            <person name="Jogler C."/>
        </authorList>
    </citation>
    <scope>NUCLEOTIDE SEQUENCE [LARGE SCALE GENOMIC DNA]</scope>
    <source>
        <strain evidence="3 4">FC18</strain>
    </source>
</reference>
<gene>
    <name evidence="3" type="ORF">MFFC18_04370</name>
</gene>